<gene>
    <name evidence="1" type="ORF">Vadar_021609</name>
</gene>
<keyword evidence="2" id="KW-1185">Reference proteome</keyword>
<evidence type="ECO:0000313" key="2">
    <source>
        <dbReference type="Proteomes" id="UP000828048"/>
    </source>
</evidence>
<reference evidence="1 2" key="1">
    <citation type="journal article" date="2021" name="Hortic Res">
        <title>High-quality reference genome and annotation aids understanding of berry development for evergreen blueberry (Vaccinium darrowii).</title>
        <authorList>
            <person name="Yu J."/>
            <person name="Hulse-Kemp A.M."/>
            <person name="Babiker E."/>
            <person name="Staton M."/>
        </authorList>
    </citation>
    <scope>NUCLEOTIDE SEQUENCE [LARGE SCALE GENOMIC DNA]</scope>
    <source>
        <strain evidence="2">cv. NJ 8807/NJ 8810</strain>
        <tissue evidence="1">Young leaf</tissue>
    </source>
</reference>
<evidence type="ECO:0000313" key="1">
    <source>
        <dbReference type="EMBL" id="KAH7863757.1"/>
    </source>
</evidence>
<proteinExistence type="predicted"/>
<dbReference type="Proteomes" id="UP000828048">
    <property type="component" value="Chromosome 12"/>
</dbReference>
<accession>A0ACB7ZFE9</accession>
<name>A0ACB7ZFE9_9ERIC</name>
<comment type="caution">
    <text evidence="1">The sequence shown here is derived from an EMBL/GenBank/DDBJ whole genome shotgun (WGS) entry which is preliminary data.</text>
</comment>
<sequence>MRFLRLALLLIMVSSCLATNRKVLSEVHGSHSRDARHLIENEKGKLDSTGSSVNNHHYIPREDFNNFNGGSSGTPKGGDGAGDDGGKV</sequence>
<dbReference type="EMBL" id="CM037162">
    <property type="protein sequence ID" value="KAH7863757.1"/>
    <property type="molecule type" value="Genomic_DNA"/>
</dbReference>
<organism evidence="1 2">
    <name type="scientific">Vaccinium darrowii</name>
    <dbReference type="NCBI Taxonomy" id="229202"/>
    <lineage>
        <taxon>Eukaryota</taxon>
        <taxon>Viridiplantae</taxon>
        <taxon>Streptophyta</taxon>
        <taxon>Embryophyta</taxon>
        <taxon>Tracheophyta</taxon>
        <taxon>Spermatophyta</taxon>
        <taxon>Magnoliopsida</taxon>
        <taxon>eudicotyledons</taxon>
        <taxon>Gunneridae</taxon>
        <taxon>Pentapetalae</taxon>
        <taxon>asterids</taxon>
        <taxon>Ericales</taxon>
        <taxon>Ericaceae</taxon>
        <taxon>Vaccinioideae</taxon>
        <taxon>Vaccinieae</taxon>
        <taxon>Vaccinium</taxon>
    </lineage>
</organism>
<protein>
    <submittedName>
        <fullName evidence="1">Uncharacterized protein</fullName>
    </submittedName>
</protein>